<keyword evidence="1" id="KW-0472">Membrane</keyword>
<name>F8X4Q6_9BACT</name>
<evidence type="ECO:0000313" key="3">
    <source>
        <dbReference type="Proteomes" id="UP000006420"/>
    </source>
</evidence>
<dbReference type="STRING" id="742767.HMPREF9456_03215"/>
<dbReference type="HOGENOM" id="CLU_2478395_0_0_10"/>
<keyword evidence="3" id="KW-1185">Reference proteome</keyword>
<feature type="transmembrane region" description="Helical" evidence="1">
    <location>
        <begin position="12"/>
        <end position="35"/>
    </location>
</feature>
<comment type="caution">
    <text evidence="2">The sequence shown here is derived from an EMBL/GenBank/DDBJ whole genome shotgun (WGS) entry which is preliminary data.</text>
</comment>
<dbReference type="Proteomes" id="UP000006420">
    <property type="component" value="Unassembled WGS sequence"/>
</dbReference>
<gene>
    <name evidence="2" type="ORF">HMPREF9456_03215</name>
</gene>
<dbReference type="RefSeq" id="WP_006844582.1">
    <property type="nucleotide sequence ID" value="NZ_AQWJ01000010.1"/>
</dbReference>
<evidence type="ECO:0000256" key="1">
    <source>
        <dbReference type="SAM" id="Phobius"/>
    </source>
</evidence>
<keyword evidence="1" id="KW-1133">Transmembrane helix</keyword>
<dbReference type="EMBL" id="ADLW01000019">
    <property type="protein sequence ID" value="EGK05062.1"/>
    <property type="molecule type" value="Genomic_DNA"/>
</dbReference>
<feature type="transmembrane region" description="Helical" evidence="1">
    <location>
        <begin position="41"/>
        <end position="59"/>
    </location>
</feature>
<dbReference type="AlphaFoldDB" id="F8X4Q6"/>
<protein>
    <submittedName>
        <fullName evidence="2">Uncharacterized protein</fullName>
    </submittedName>
</protein>
<evidence type="ECO:0000313" key="2">
    <source>
        <dbReference type="EMBL" id="EGK05062.1"/>
    </source>
</evidence>
<dbReference type="GeneID" id="78083817"/>
<organism evidence="2 3">
    <name type="scientific">Dysgonomonas mossii DSM 22836</name>
    <dbReference type="NCBI Taxonomy" id="742767"/>
    <lineage>
        <taxon>Bacteria</taxon>
        <taxon>Pseudomonadati</taxon>
        <taxon>Bacteroidota</taxon>
        <taxon>Bacteroidia</taxon>
        <taxon>Bacteroidales</taxon>
        <taxon>Dysgonomonadaceae</taxon>
        <taxon>Dysgonomonas</taxon>
    </lineage>
</organism>
<feature type="transmembrane region" description="Helical" evidence="1">
    <location>
        <begin position="64"/>
        <end position="86"/>
    </location>
</feature>
<proteinExistence type="predicted"/>
<dbReference type="OrthoDB" id="998139at2"/>
<accession>F8X4Q6</accession>
<reference evidence="2 3" key="1">
    <citation type="submission" date="2011-04" db="EMBL/GenBank/DDBJ databases">
        <title>The Genome Sequence of Dysgonomonas mossii DSM 22836.</title>
        <authorList>
            <consortium name="The Broad Institute Genome Sequencing Platform"/>
            <person name="Earl A."/>
            <person name="Ward D."/>
            <person name="Feldgarden M."/>
            <person name="Gevers D."/>
            <person name="Pudlo N."/>
            <person name="Martens E."/>
            <person name="Allen-Vercoe E."/>
            <person name="Young S.K."/>
            <person name="Zeng Q."/>
            <person name="Gargeya S."/>
            <person name="Fitzgerald M."/>
            <person name="Haas B."/>
            <person name="Abouelleil A."/>
            <person name="Alvarado L."/>
            <person name="Arachchi H.M."/>
            <person name="Berlin A."/>
            <person name="Brown A."/>
            <person name="Chapman S.B."/>
            <person name="Chen Z."/>
            <person name="Dunbar C."/>
            <person name="Freedman E."/>
            <person name="Gearin G."/>
            <person name="Gellesch M."/>
            <person name="Goldberg J."/>
            <person name="Griggs A."/>
            <person name="Gujja S."/>
            <person name="Heiman D."/>
            <person name="Howarth C."/>
            <person name="Larson L."/>
            <person name="Lui A."/>
            <person name="MacDonald P.J.P."/>
            <person name="Mehta T."/>
            <person name="Montmayeur A."/>
            <person name="Murphy C."/>
            <person name="Neiman D."/>
            <person name="Pearson M."/>
            <person name="Priest M."/>
            <person name="Roberts A."/>
            <person name="Saif S."/>
            <person name="Shea T."/>
            <person name="Shenoy N."/>
            <person name="Sisk P."/>
            <person name="Stolte C."/>
            <person name="Sykes S."/>
            <person name="Yandava C."/>
            <person name="Wortman J."/>
            <person name="Nusbaum C."/>
            <person name="Birren B."/>
        </authorList>
    </citation>
    <scope>NUCLEOTIDE SEQUENCE [LARGE SCALE GENOMIC DNA]</scope>
    <source>
        <strain evidence="2 3">DSM 22836</strain>
    </source>
</reference>
<sequence>MRNGKNILKQNSLASGIIIKFGLWVAGFALCAWVVTHLSINTSVVLGCVFAYMGICLVFKVVKFVLKVILSLLSFIIITALILLLIF</sequence>
<keyword evidence="1" id="KW-0812">Transmembrane</keyword>